<dbReference type="EMBL" id="JBBDGN010000005">
    <property type="protein sequence ID" value="MEJ1091522.1"/>
    <property type="molecule type" value="Genomic_DNA"/>
</dbReference>
<reference evidence="1 2" key="1">
    <citation type="submission" date="2024-02" db="EMBL/GenBank/DDBJ databases">
        <authorList>
            <person name="Saticioglu I.B."/>
        </authorList>
    </citation>
    <scope>NUCLEOTIDE SEQUENCE [LARGE SCALE GENOMIC DNA]</scope>
    <source>
        <strain evidence="1 2">Mu-43</strain>
    </source>
</reference>
<gene>
    <name evidence="1" type="ORF">WDU93_07410</name>
</gene>
<accession>A0ABU8LJM8</accession>
<dbReference type="Proteomes" id="UP001366085">
    <property type="component" value="Unassembled WGS sequence"/>
</dbReference>
<evidence type="ECO:0000313" key="1">
    <source>
        <dbReference type="EMBL" id="MEJ1091522.1"/>
    </source>
</evidence>
<evidence type="ECO:0000313" key="2">
    <source>
        <dbReference type="Proteomes" id="UP001366085"/>
    </source>
</evidence>
<proteinExistence type="predicted"/>
<dbReference type="RefSeq" id="WP_337319124.1">
    <property type="nucleotide sequence ID" value="NZ_JBBDGN010000005.1"/>
</dbReference>
<protein>
    <submittedName>
        <fullName evidence="1">Uncharacterized protein</fullName>
    </submittedName>
</protein>
<keyword evidence="2" id="KW-1185">Reference proteome</keyword>
<name>A0ABU8LJM8_9MICO</name>
<comment type="caution">
    <text evidence="1">The sequence shown here is derived from an EMBL/GenBank/DDBJ whole genome shotgun (WGS) entry which is preliminary data.</text>
</comment>
<sequence>MIPFTKEFVMLELRAVMRTGFGIANDPTRDVDSSAISIAPSANYGWWSAPDQNAHQVQVL</sequence>
<organism evidence="1 2">
    <name type="scientific">Microbacterium istanbulense</name>
    <dbReference type="NCBI Taxonomy" id="3122049"/>
    <lineage>
        <taxon>Bacteria</taxon>
        <taxon>Bacillati</taxon>
        <taxon>Actinomycetota</taxon>
        <taxon>Actinomycetes</taxon>
        <taxon>Micrococcales</taxon>
        <taxon>Microbacteriaceae</taxon>
        <taxon>Microbacterium</taxon>
    </lineage>
</organism>